<evidence type="ECO:0000256" key="1">
    <source>
        <dbReference type="SAM" id="MobiDB-lite"/>
    </source>
</evidence>
<dbReference type="AlphaFoldDB" id="A0A255E8U3"/>
<feature type="transmembrane region" description="Helical" evidence="2">
    <location>
        <begin position="85"/>
        <end position="103"/>
    </location>
</feature>
<feature type="compositionally biased region" description="Polar residues" evidence="1">
    <location>
        <begin position="8"/>
        <end position="22"/>
    </location>
</feature>
<dbReference type="RefSeq" id="WP_094451608.1">
    <property type="nucleotide sequence ID" value="NZ_NMVI01000027.1"/>
</dbReference>
<organism evidence="3 4">
    <name type="scientific">Parenemella sanctibonifatiensis</name>
    <dbReference type="NCBI Taxonomy" id="2016505"/>
    <lineage>
        <taxon>Bacteria</taxon>
        <taxon>Bacillati</taxon>
        <taxon>Actinomycetota</taxon>
        <taxon>Actinomycetes</taxon>
        <taxon>Propionibacteriales</taxon>
        <taxon>Propionibacteriaceae</taxon>
        <taxon>Parenemella</taxon>
    </lineage>
</organism>
<name>A0A255E8U3_9ACTN</name>
<keyword evidence="2" id="KW-1133">Transmembrane helix</keyword>
<protein>
    <submittedName>
        <fullName evidence="3">Uncharacterized protein</fullName>
    </submittedName>
</protein>
<sequence>MGHDNQRNDSGWGQSPQGQPPSTWLPENGPQVGPDREPEQPLATMRWGMQITAAVVAVVFIIGLDLLASAGLLRTQNNSEVEPGPIWLGIMVGVLSGYLPFLLHERDRQDNGFPPATVRRIMVTGPLVVTGGMAVVAGYYVLQGYAGPWGSVGGSMTQPLGLVAFLGTTWTIGNLAMITGVPAMTGFAKLWHALGWAGILIAGGIGGAFIFTAPVQVLAVTAVLGLATAVWAWFVGRKVARQTA</sequence>
<proteinExistence type="predicted"/>
<dbReference type="Proteomes" id="UP000216533">
    <property type="component" value="Unassembled WGS sequence"/>
</dbReference>
<reference evidence="3 4" key="1">
    <citation type="submission" date="2017-07" db="EMBL/GenBank/DDBJ databases">
        <title>Draft whole genome sequences of clinical Proprionibacteriaceae strains.</title>
        <authorList>
            <person name="Bernier A.-M."/>
            <person name="Bernard K."/>
            <person name="Domingo M.-C."/>
        </authorList>
    </citation>
    <scope>NUCLEOTIDE SEQUENCE [LARGE SCALE GENOMIC DNA]</scope>
    <source>
        <strain evidence="3 4">NML 160184</strain>
    </source>
</reference>
<feature type="transmembrane region" description="Helical" evidence="2">
    <location>
        <begin position="51"/>
        <end position="73"/>
    </location>
</feature>
<keyword evidence="2" id="KW-0812">Transmembrane</keyword>
<feature type="transmembrane region" description="Helical" evidence="2">
    <location>
        <begin position="123"/>
        <end position="142"/>
    </location>
</feature>
<evidence type="ECO:0000313" key="4">
    <source>
        <dbReference type="Proteomes" id="UP000216533"/>
    </source>
</evidence>
<feature type="transmembrane region" description="Helical" evidence="2">
    <location>
        <begin position="193"/>
        <end position="211"/>
    </location>
</feature>
<feature type="transmembrane region" description="Helical" evidence="2">
    <location>
        <begin position="217"/>
        <end position="236"/>
    </location>
</feature>
<feature type="transmembrane region" description="Helical" evidence="2">
    <location>
        <begin position="162"/>
        <end position="181"/>
    </location>
</feature>
<feature type="region of interest" description="Disordered" evidence="1">
    <location>
        <begin position="1"/>
        <end position="39"/>
    </location>
</feature>
<evidence type="ECO:0000256" key="2">
    <source>
        <dbReference type="SAM" id="Phobius"/>
    </source>
</evidence>
<comment type="caution">
    <text evidence="3">The sequence shown here is derived from an EMBL/GenBank/DDBJ whole genome shotgun (WGS) entry which is preliminary data.</text>
</comment>
<dbReference type="EMBL" id="NMVI01000027">
    <property type="protein sequence ID" value="OYN84543.1"/>
    <property type="molecule type" value="Genomic_DNA"/>
</dbReference>
<accession>A0A255E8U3</accession>
<keyword evidence="2" id="KW-0472">Membrane</keyword>
<evidence type="ECO:0000313" key="3">
    <source>
        <dbReference type="EMBL" id="OYN84543.1"/>
    </source>
</evidence>
<gene>
    <name evidence="3" type="ORF">CGZ92_11915</name>
</gene>